<evidence type="ECO:0000313" key="1">
    <source>
        <dbReference type="Proteomes" id="UP000887576"/>
    </source>
</evidence>
<protein>
    <submittedName>
        <fullName evidence="2">Peptidase C1A papain C-terminal domain-containing protein</fullName>
    </submittedName>
</protein>
<name>A0AC34RAK3_9BILA</name>
<dbReference type="WBParaSite" id="JU765_v2.g5147.t1">
    <property type="protein sequence ID" value="JU765_v2.g5147.t1"/>
    <property type="gene ID" value="JU765_v2.g5147"/>
</dbReference>
<evidence type="ECO:0000313" key="2">
    <source>
        <dbReference type="WBParaSite" id="JU765_v2.g5147.t1"/>
    </source>
</evidence>
<accession>A0AC34RAK3</accession>
<reference evidence="2" key="1">
    <citation type="submission" date="2022-11" db="UniProtKB">
        <authorList>
            <consortium name="WormBaseParasite"/>
        </authorList>
    </citation>
    <scope>IDENTIFICATION</scope>
</reference>
<dbReference type="Proteomes" id="UP000887576">
    <property type="component" value="Unplaced"/>
</dbReference>
<organism evidence="1 2">
    <name type="scientific">Panagrolaimus sp. JU765</name>
    <dbReference type="NCBI Taxonomy" id="591449"/>
    <lineage>
        <taxon>Eukaryota</taxon>
        <taxon>Metazoa</taxon>
        <taxon>Ecdysozoa</taxon>
        <taxon>Nematoda</taxon>
        <taxon>Chromadorea</taxon>
        <taxon>Rhabditida</taxon>
        <taxon>Tylenchina</taxon>
        <taxon>Panagrolaimomorpha</taxon>
        <taxon>Panagrolaimoidea</taxon>
        <taxon>Panagrolaimidae</taxon>
        <taxon>Panagrolaimus</taxon>
    </lineage>
</organism>
<sequence>MNPRELQYYRSGIFSVPNCKGTMVGYHAMSIVGYTQDYWIIKNSWSSRWGENGFIRFKRGINLCGLADEVRAPIVA</sequence>
<proteinExistence type="predicted"/>